<dbReference type="NCBIfam" id="TIGR02532">
    <property type="entry name" value="IV_pilin_GFxxxE"/>
    <property type="match status" value="1"/>
</dbReference>
<dbReference type="Pfam" id="PF07963">
    <property type="entry name" value="N_methyl"/>
    <property type="match status" value="1"/>
</dbReference>
<dbReference type="EMBL" id="UINC01126526">
    <property type="protein sequence ID" value="SVD05057.1"/>
    <property type="molecule type" value="Genomic_DNA"/>
</dbReference>
<dbReference type="Gene3D" id="3.30.700.10">
    <property type="entry name" value="Glycoprotein, Type 4 Pilin"/>
    <property type="match status" value="1"/>
</dbReference>
<dbReference type="PROSITE" id="PS00409">
    <property type="entry name" value="PROKAR_NTER_METHYL"/>
    <property type="match status" value="1"/>
</dbReference>
<dbReference type="InterPro" id="IPR045584">
    <property type="entry name" value="Pilin-like"/>
</dbReference>
<evidence type="ECO:0000313" key="2">
    <source>
        <dbReference type="EMBL" id="SVD05057.1"/>
    </source>
</evidence>
<gene>
    <name evidence="2" type="ORF">METZ01_LOCUS357911</name>
</gene>
<name>A0A382S792_9ZZZZ</name>
<keyword evidence="1" id="KW-0472">Membrane</keyword>
<feature type="transmembrane region" description="Helical" evidence="1">
    <location>
        <begin position="6"/>
        <end position="28"/>
    </location>
</feature>
<protein>
    <submittedName>
        <fullName evidence="2">Uncharacterized protein</fullName>
    </submittedName>
</protein>
<sequence>MKKGFTLIELLIVVAIIGILAGVGIPMYNGYMAKAKMTTAEENHARGVSFAQATLIKCEVGGDPGTNPPSVKLLNSSGVATLRPCGGVDAAAWQGYLIEHFQALGFTNPYTSADLQFVDGVDAIPTGNPGRTRLYQDGKNKVIRFHSCFVEGCTVAAGTAKTHSVTCGACKYHK</sequence>
<evidence type="ECO:0000256" key="1">
    <source>
        <dbReference type="SAM" id="Phobius"/>
    </source>
</evidence>
<dbReference type="AlphaFoldDB" id="A0A382S792"/>
<dbReference type="SUPFAM" id="SSF54523">
    <property type="entry name" value="Pili subunits"/>
    <property type="match status" value="1"/>
</dbReference>
<dbReference type="InterPro" id="IPR012902">
    <property type="entry name" value="N_methyl_site"/>
</dbReference>
<reference evidence="2" key="1">
    <citation type="submission" date="2018-05" db="EMBL/GenBank/DDBJ databases">
        <authorList>
            <person name="Lanie J.A."/>
            <person name="Ng W.-L."/>
            <person name="Kazmierczak K.M."/>
            <person name="Andrzejewski T.M."/>
            <person name="Davidsen T.M."/>
            <person name="Wayne K.J."/>
            <person name="Tettelin H."/>
            <person name="Glass J.I."/>
            <person name="Rusch D."/>
            <person name="Podicherti R."/>
            <person name="Tsui H.-C.T."/>
            <person name="Winkler M.E."/>
        </authorList>
    </citation>
    <scope>NUCLEOTIDE SEQUENCE</scope>
</reference>
<keyword evidence="1" id="KW-0812">Transmembrane</keyword>
<accession>A0A382S792</accession>
<organism evidence="2">
    <name type="scientific">marine metagenome</name>
    <dbReference type="NCBI Taxonomy" id="408172"/>
    <lineage>
        <taxon>unclassified sequences</taxon>
        <taxon>metagenomes</taxon>
        <taxon>ecological metagenomes</taxon>
    </lineage>
</organism>
<keyword evidence="1" id="KW-1133">Transmembrane helix</keyword>
<proteinExistence type="predicted"/>